<comment type="caution">
    <text evidence="4">The sequence shown here is derived from an EMBL/GenBank/DDBJ whole genome shotgun (WGS) entry which is preliminary data.</text>
</comment>
<protein>
    <recommendedName>
        <fullName evidence="3">Tc1-like transposase DDE domain-containing protein</fullName>
    </recommendedName>
</protein>
<evidence type="ECO:0000313" key="4">
    <source>
        <dbReference type="EMBL" id="KAF0305585.1"/>
    </source>
</evidence>
<feature type="domain" description="Tc1-like transposase DDE" evidence="3">
    <location>
        <begin position="211"/>
        <end position="327"/>
    </location>
</feature>
<dbReference type="Pfam" id="PF13358">
    <property type="entry name" value="DDE_3"/>
    <property type="match status" value="1"/>
</dbReference>
<dbReference type="AlphaFoldDB" id="A0A6A4WFT1"/>
<proteinExistence type="predicted"/>
<dbReference type="InterPro" id="IPR036397">
    <property type="entry name" value="RNaseH_sf"/>
</dbReference>
<comment type="subcellular location">
    <subcellularLocation>
        <location evidence="1">Nucleus</location>
    </subcellularLocation>
</comment>
<dbReference type="InterPro" id="IPR038717">
    <property type="entry name" value="Tc1-like_DDE_dom"/>
</dbReference>
<evidence type="ECO:0000256" key="2">
    <source>
        <dbReference type="SAM" id="MobiDB-lite"/>
    </source>
</evidence>
<dbReference type="EMBL" id="VIIS01000739">
    <property type="protein sequence ID" value="KAF0305585.1"/>
    <property type="molecule type" value="Genomic_DNA"/>
</dbReference>
<dbReference type="Gene3D" id="3.30.420.10">
    <property type="entry name" value="Ribonuclease H-like superfamily/Ribonuclease H"/>
    <property type="match status" value="1"/>
</dbReference>
<evidence type="ECO:0000256" key="1">
    <source>
        <dbReference type="ARBA" id="ARBA00004123"/>
    </source>
</evidence>
<dbReference type="OrthoDB" id="7744248at2759"/>
<keyword evidence="5" id="KW-1185">Reference proteome</keyword>
<reference evidence="4 5" key="1">
    <citation type="submission" date="2019-07" db="EMBL/GenBank/DDBJ databases">
        <title>Draft genome assembly of a fouling barnacle, Amphibalanus amphitrite (Darwin, 1854): The first reference genome for Thecostraca.</title>
        <authorList>
            <person name="Kim W."/>
        </authorList>
    </citation>
    <scope>NUCLEOTIDE SEQUENCE [LARGE SCALE GENOMIC DNA]</scope>
    <source>
        <strain evidence="4">SNU_AA5</strain>
        <tissue evidence="4">Soma without cirri and trophi</tissue>
    </source>
</reference>
<organism evidence="4 5">
    <name type="scientific">Amphibalanus amphitrite</name>
    <name type="common">Striped barnacle</name>
    <name type="synonym">Balanus amphitrite</name>
    <dbReference type="NCBI Taxonomy" id="1232801"/>
    <lineage>
        <taxon>Eukaryota</taxon>
        <taxon>Metazoa</taxon>
        <taxon>Ecdysozoa</taxon>
        <taxon>Arthropoda</taxon>
        <taxon>Crustacea</taxon>
        <taxon>Multicrustacea</taxon>
        <taxon>Cirripedia</taxon>
        <taxon>Thoracica</taxon>
        <taxon>Thoracicalcarea</taxon>
        <taxon>Balanomorpha</taxon>
        <taxon>Balanoidea</taxon>
        <taxon>Balanidae</taxon>
        <taxon>Amphibalaninae</taxon>
        <taxon>Amphibalanus</taxon>
    </lineage>
</organism>
<sequence length="375" mass="41457">MSQSSTEVDHFFNHDGDMQVEVELTEVENPVPDGAPDEAGPAGGGDGPPQPRGRRGPPPGTRRGPYKRIPRDAQERVVAVFNEGGDWKAAATANGIPVRTAYGYITRPEEQLPRPRGGATKKKVTQGMVDKMVTYVEENPLISLVEIGRNLRQDTGVTISVPTIHRHLHGQLFTMKKVVAEPVAMNNAANKQKRAEYVRKVMAATGSGRSVLYMDETNANLFLRRSQGRSRRGLRCSVKAATSKGPNVHIIGLMSQTGIIYWERRRGSFRKTDCSDWLRRALQACPLPLDQVTIVCDNAPVHLKANMKRGMASSFSAMMDTTDGITQQEHRLRYLEAKMDAAMECINPVMCMNFYNHVQRHYAGCVALADLAMGV</sequence>
<dbReference type="GO" id="GO:0003676">
    <property type="term" value="F:nucleic acid binding"/>
    <property type="evidence" value="ECO:0007669"/>
    <property type="project" value="InterPro"/>
</dbReference>
<feature type="region of interest" description="Disordered" evidence="2">
    <location>
        <begin position="1"/>
        <end position="71"/>
    </location>
</feature>
<evidence type="ECO:0000313" key="5">
    <source>
        <dbReference type="Proteomes" id="UP000440578"/>
    </source>
</evidence>
<evidence type="ECO:0000259" key="3">
    <source>
        <dbReference type="Pfam" id="PF13358"/>
    </source>
</evidence>
<dbReference type="GO" id="GO:0005634">
    <property type="term" value="C:nucleus"/>
    <property type="evidence" value="ECO:0007669"/>
    <property type="project" value="UniProtKB-SubCell"/>
</dbReference>
<accession>A0A6A4WFT1</accession>
<dbReference type="Proteomes" id="UP000440578">
    <property type="component" value="Unassembled WGS sequence"/>
</dbReference>
<dbReference type="SUPFAM" id="SSF46689">
    <property type="entry name" value="Homeodomain-like"/>
    <property type="match status" value="1"/>
</dbReference>
<dbReference type="PANTHER" id="PTHR48472:SF1">
    <property type="entry name" value="TC1-LIKE TRANSPOSASE DDE DOMAIN-CONTAINING PROTEIN"/>
    <property type="match status" value="1"/>
</dbReference>
<dbReference type="InterPro" id="IPR009057">
    <property type="entry name" value="Homeodomain-like_sf"/>
</dbReference>
<feature type="compositionally biased region" description="Pro residues" evidence="2">
    <location>
        <begin position="48"/>
        <end position="60"/>
    </location>
</feature>
<feature type="compositionally biased region" description="Basic and acidic residues" evidence="2">
    <location>
        <begin position="7"/>
        <end position="17"/>
    </location>
</feature>
<gene>
    <name evidence="4" type="ORF">FJT64_022776</name>
</gene>
<name>A0A6A4WFT1_AMPAM</name>
<dbReference type="PANTHER" id="PTHR48472">
    <property type="entry name" value="TC1-LIKE TRANSPOSASE DDE DOMAIN-CONTAINING PROTEIN"/>
    <property type="match status" value="1"/>
</dbReference>